<dbReference type="EMBL" id="JANKHO010000686">
    <property type="protein sequence ID" value="KAJ3507184.1"/>
    <property type="molecule type" value="Genomic_DNA"/>
</dbReference>
<name>A0A9W8JYL5_9AGAR</name>
<dbReference type="AlphaFoldDB" id="A0A9W8JYL5"/>
<proteinExistence type="predicted"/>
<sequence>MFPSIHSFATSEDHLSREISRIDLERSKVISDEERKRHASLILDLLVNINKDFKHRFSSSGSDVEMD</sequence>
<gene>
    <name evidence="1" type="ORF">NLJ89_g6456</name>
</gene>
<evidence type="ECO:0000313" key="2">
    <source>
        <dbReference type="Proteomes" id="UP001148786"/>
    </source>
</evidence>
<keyword evidence="2" id="KW-1185">Reference proteome</keyword>
<protein>
    <submittedName>
        <fullName evidence="1">Uncharacterized protein</fullName>
    </submittedName>
</protein>
<comment type="caution">
    <text evidence="1">The sequence shown here is derived from an EMBL/GenBank/DDBJ whole genome shotgun (WGS) entry which is preliminary data.</text>
</comment>
<evidence type="ECO:0000313" key="1">
    <source>
        <dbReference type="EMBL" id="KAJ3507184.1"/>
    </source>
</evidence>
<organism evidence="1 2">
    <name type="scientific">Agrocybe chaxingu</name>
    <dbReference type="NCBI Taxonomy" id="84603"/>
    <lineage>
        <taxon>Eukaryota</taxon>
        <taxon>Fungi</taxon>
        <taxon>Dikarya</taxon>
        <taxon>Basidiomycota</taxon>
        <taxon>Agaricomycotina</taxon>
        <taxon>Agaricomycetes</taxon>
        <taxon>Agaricomycetidae</taxon>
        <taxon>Agaricales</taxon>
        <taxon>Agaricineae</taxon>
        <taxon>Strophariaceae</taxon>
        <taxon>Agrocybe</taxon>
    </lineage>
</organism>
<reference evidence="1" key="1">
    <citation type="submission" date="2022-07" db="EMBL/GenBank/DDBJ databases">
        <title>Genome Sequence of Agrocybe chaxingu.</title>
        <authorList>
            <person name="Buettner E."/>
        </authorList>
    </citation>
    <scope>NUCLEOTIDE SEQUENCE</scope>
    <source>
        <strain evidence="1">MP-N11</strain>
    </source>
</reference>
<dbReference type="Proteomes" id="UP001148786">
    <property type="component" value="Unassembled WGS sequence"/>
</dbReference>
<accession>A0A9W8JYL5</accession>